<dbReference type="InterPro" id="IPR016024">
    <property type="entry name" value="ARM-type_fold"/>
</dbReference>
<keyword evidence="3" id="KW-0833">Ubl conjugation pathway</keyword>
<dbReference type="GO" id="GO:0010265">
    <property type="term" value="P:SCF complex assembly"/>
    <property type="evidence" value="ECO:0007669"/>
    <property type="project" value="InterPro"/>
</dbReference>
<dbReference type="InterPro" id="IPR039852">
    <property type="entry name" value="CAND1/CAND2"/>
</dbReference>
<gene>
    <name evidence="6" type="ORF">SPAPADRAFT_56607</name>
</gene>
<dbReference type="EMBL" id="GL996503">
    <property type="protein sequence ID" value="EGW31859.1"/>
    <property type="molecule type" value="Genomic_DNA"/>
</dbReference>
<comment type="similarity">
    <text evidence="1">Belongs to the CAND family.</text>
</comment>
<organism evidence="7">
    <name type="scientific">Spathaspora passalidarum (strain NRRL Y-27907 / 11-Y1)</name>
    <dbReference type="NCBI Taxonomy" id="619300"/>
    <lineage>
        <taxon>Eukaryota</taxon>
        <taxon>Fungi</taxon>
        <taxon>Dikarya</taxon>
        <taxon>Ascomycota</taxon>
        <taxon>Saccharomycotina</taxon>
        <taxon>Pichiomycetes</taxon>
        <taxon>Debaryomycetaceae</taxon>
        <taxon>Spathaspora</taxon>
    </lineage>
</organism>
<feature type="repeat" description="HEAT" evidence="4">
    <location>
        <begin position="51"/>
        <end position="89"/>
    </location>
</feature>
<protein>
    <recommendedName>
        <fullName evidence="5">TATA-binding protein interacting (TIP20) domain-containing protein</fullName>
    </recommendedName>
</protein>
<dbReference type="RefSeq" id="XP_007376637.1">
    <property type="nucleotide sequence ID" value="XM_007376575.1"/>
</dbReference>
<dbReference type="OMA" id="WKLRAKA"/>
<keyword evidence="7" id="KW-1185">Reference proteome</keyword>
<dbReference type="InParanoid" id="G3AS10"/>
<feature type="domain" description="TATA-binding protein interacting (TIP20)" evidence="5">
    <location>
        <begin position="1023"/>
        <end position="1207"/>
    </location>
</feature>
<keyword evidence="2" id="KW-0677">Repeat</keyword>
<dbReference type="PANTHER" id="PTHR12696">
    <property type="entry name" value="TIP120"/>
    <property type="match status" value="1"/>
</dbReference>
<evidence type="ECO:0000256" key="4">
    <source>
        <dbReference type="PROSITE-ProRule" id="PRU00103"/>
    </source>
</evidence>
<dbReference type="KEGG" id="spaa:SPAPADRAFT_56607"/>
<sequence>MPDINIATLKDKALDVDPDIRFMALEDFRKGLEVESGIPNPAVSSYQLESFFPTLLKLLEDQNPDVQNQSIKSFEPMVKFLSNDGILKLIKSLFALVPLADDNTSKSFTISIPNMALRSLFAQSNSRDSSDFVSDKLSTSNYRFDAAVSRAIMDYLIPQITHREVTIDTVELLIDLVTEIGYVLTEGEVLKLSLFLVEVAFKETGIIGKNSIVALEKVFALTKDVATVESVLLEVKRVESITSTDDRLFHAFQLYSVCLKKGIRPSLGILRDIYNTIVTTLDVNPINNDDIEQDVDFDAIVQENLLKDEAFTTLINFVTQGYLPNELCEQVFHLIKFFLRYDPLNTDSYDDFDNDDDDNIEFSDDEWDGADDEDNDCSWKLRAKASILVSPFLKSFPASLALFSETVLPILPIEDKNDQVIFEAVRAAVSIINLTSQNDWKNIQVIIPIIITRLETIREDQFPVFLKFIESLNRFQHVELVEATFLCFRKRSITTSGSLDCLQFYSSVLESYTTLPTMVLEYITEDFITNLSDKSFNMISETVKSLNLLCNHASATNVSEYYRNKVVAGLILKVQNHKLYTSDLVRLCIIALGEILCHGLSQENDQILEVFKVSISNESTSKATLDVLNEVLSSETIISKDYAFFIIEKLSTLIISSTEATSKASLILLNNIIQRIPSTEIHSDVVLQNLIELLRVSNKEVYKYVFQACNYLSAHIFSSEIYRMRLLQTIIQLVNDGSIEASDDSFFELVKTSCNFDPGLFAYLQSNLNSASETSARILAICALGNNLQLEIDTRVSEFEKFVKSDINSKQFVPVIRFLGYIGKSRAIPVTTDSLLQLLKNEKLTNETVISSASTALGLIASRDISANLSFFADNYESNNDTNVRGHLMDALNIVVDYCQSDSVFDYIWNLIFNSSIEFEMCSIAELRKSGEVLGKIITLSPAKRAPLVEYCKKQPPLREVYLILVIIKSLLSSTETSEGYDEFLSSLINSSISWIDIVNIDIRQIVVGNLLTGLHNKPLSILPNLNDSLLPKIFQQLKAEDAFKKVITMGPYKYTMDQGLEIRKLFYEFLYTLFSLDSSTLKQYEVNLSEISQNIVFTGLSDEQADITVLSCINLIHLIANHESDVIVLIKNKDDLFTTMVKNLRLQLAKKLSAKASAQDSESYQERIKSIVKLSKKFNQIIEKVYSMNPEIINLVREWREYCQELKSNFQIYYNSVELE</sequence>
<proteinExistence type="inferred from homology"/>
<accession>G3AS10</accession>
<name>G3AS10_SPAPN</name>
<dbReference type="STRING" id="619300.G3AS10"/>
<dbReference type="AlphaFoldDB" id="G3AS10"/>
<evidence type="ECO:0000313" key="6">
    <source>
        <dbReference type="EMBL" id="EGW31859.1"/>
    </source>
</evidence>
<evidence type="ECO:0000256" key="2">
    <source>
        <dbReference type="ARBA" id="ARBA00022737"/>
    </source>
</evidence>
<reference evidence="6 7" key="1">
    <citation type="journal article" date="2011" name="Proc. Natl. Acad. Sci. U.S.A.">
        <title>Comparative genomics of xylose-fermenting fungi for enhanced biofuel production.</title>
        <authorList>
            <person name="Wohlbach D.J."/>
            <person name="Kuo A."/>
            <person name="Sato T.K."/>
            <person name="Potts K.M."/>
            <person name="Salamov A.A."/>
            <person name="LaButti K.M."/>
            <person name="Sun H."/>
            <person name="Clum A."/>
            <person name="Pangilinan J.L."/>
            <person name="Lindquist E.A."/>
            <person name="Lucas S."/>
            <person name="Lapidus A."/>
            <person name="Jin M."/>
            <person name="Gunawan C."/>
            <person name="Balan V."/>
            <person name="Dale B.E."/>
            <person name="Jeffries T.W."/>
            <person name="Zinkel R."/>
            <person name="Barry K.W."/>
            <person name="Grigoriev I.V."/>
            <person name="Gasch A.P."/>
        </authorList>
    </citation>
    <scope>NUCLEOTIDE SEQUENCE [LARGE SCALE GENOMIC DNA]</scope>
    <source>
        <strain evidence="7">NRRL Y-27907 / 11-Y1</strain>
    </source>
</reference>
<evidence type="ECO:0000256" key="3">
    <source>
        <dbReference type="ARBA" id="ARBA00022786"/>
    </source>
</evidence>
<dbReference type="Proteomes" id="UP000000709">
    <property type="component" value="Unassembled WGS sequence"/>
</dbReference>
<evidence type="ECO:0000259" key="5">
    <source>
        <dbReference type="Pfam" id="PF08623"/>
    </source>
</evidence>
<dbReference type="Pfam" id="PF08623">
    <property type="entry name" value="TIP120"/>
    <property type="match status" value="1"/>
</dbReference>
<dbReference type="InterPro" id="IPR021133">
    <property type="entry name" value="HEAT_type_2"/>
</dbReference>
<evidence type="ECO:0000256" key="1">
    <source>
        <dbReference type="ARBA" id="ARBA00007657"/>
    </source>
</evidence>
<dbReference type="HOGENOM" id="CLU_265739_0_0_1"/>
<evidence type="ECO:0000313" key="7">
    <source>
        <dbReference type="Proteomes" id="UP000000709"/>
    </source>
</evidence>
<dbReference type="SUPFAM" id="SSF48371">
    <property type="entry name" value="ARM repeat"/>
    <property type="match status" value="1"/>
</dbReference>
<dbReference type="GeneID" id="18872052"/>
<dbReference type="OrthoDB" id="6260732at2759"/>
<dbReference type="Gene3D" id="1.25.10.10">
    <property type="entry name" value="Leucine-rich Repeat Variant"/>
    <property type="match status" value="1"/>
</dbReference>
<dbReference type="InterPro" id="IPR011989">
    <property type="entry name" value="ARM-like"/>
</dbReference>
<dbReference type="eggNOG" id="KOG1824">
    <property type="taxonomic scope" value="Eukaryota"/>
</dbReference>
<dbReference type="PROSITE" id="PS50077">
    <property type="entry name" value="HEAT_REPEAT"/>
    <property type="match status" value="1"/>
</dbReference>
<dbReference type="InterPro" id="IPR013932">
    <property type="entry name" value="TATA-bd_TIP120"/>
</dbReference>